<dbReference type="InterPro" id="IPR036047">
    <property type="entry name" value="F-box-like_dom_sf"/>
</dbReference>
<organism evidence="2 3">
    <name type="scientific">Lecanosticta acicola</name>
    <dbReference type="NCBI Taxonomy" id="111012"/>
    <lineage>
        <taxon>Eukaryota</taxon>
        <taxon>Fungi</taxon>
        <taxon>Dikarya</taxon>
        <taxon>Ascomycota</taxon>
        <taxon>Pezizomycotina</taxon>
        <taxon>Dothideomycetes</taxon>
        <taxon>Dothideomycetidae</taxon>
        <taxon>Mycosphaerellales</taxon>
        <taxon>Mycosphaerellaceae</taxon>
        <taxon>Lecanosticta</taxon>
    </lineage>
</organism>
<feature type="compositionally biased region" description="Basic and acidic residues" evidence="1">
    <location>
        <begin position="1"/>
        <end position="10"/>
    </location>
</feature>
<name>A0AAI8YYK1_9PEZI</name>
<evidence type="ECO:0000256" key="1">
    <source>
        <dbReference type="SAM" id="MobiDB-lite"/>
    </source>
</evidence>
<evidence type="ECO:0000313" key="3">
    <source>
        <dbReference type="Proteomes" id="UP001296104"/>
    </source>
</evidence>
<proteinExistence type="predicted"/>
<sequence length="262" mass="30327">MEESLLRDEVQPTEQALPCDGLDGPADAARNPAAEVFAIAELLEDILLYLDMFHLFVIQRTCKAFSYTMRDSFRLRRHMWLEAKPSPGGVWTYPRKFNPFLMSALFSPLVHTKKSMDPNSGFSLQDKTRGLLMIHFNFKIHPGLLKGKRTLQGGNPQVPLHVRTIESWQRMVPTQPALDFVAVKLSKPQDFPSWVETETWKALFRDERRRGERFTLGHMYDILEGRYRKYSELMYGRGWKAQGGPVERERKEKAEKKLAGAR</sequence>
<reference evidence="2" key="1">
    <citation type="submission" date="2023-11" db="EMBL/GenBank/DDBJ databases">
        <authorList>
            <person name="Alioto T."/>
            <person name="Alioto T."/>
            <person name="Gomez Garrido J."/>
        </authorList>
    </citation>
    <scope>NUCLEOTIDE SEQUENCE</scope>
</reference>
<feature type="region of interest" description="Disordered" evidence="1">
    <location>
        <begin position="1"/>
        <end position="24"/>
    </location>
</feature>
<comment type="caution">
    <text evidence="2">The sequence shown here is derived from an EMBL/GenBank/DDBJ whole genome shotgun (WGS) entry which is preliminary data.</text>
</comment>
<dbReference type="AlphaFoldDB" id="A0AAI8YYK1"/>
<evidence type="ECO:0008006" key="4">
    <source>
        <dbReference type="Google" id="ProtNLM"/>
    </source>
</evidence>
<gene>
    <name evidence="2" type="ORF">LECACI_7A004362</name>
</gene>
<evidence type="ECO:0000313" key="2">
    <source>
        <dbReference type="EMBL" id="CAK4008355.1"/>
    </source>
</evidence>
<dbReference type="Proteomes" id="UP001296104">
    <property type="component" value="Unassembled WGS sequence"/>
</dbReference>
<accession>A0AAI8YYK1</accession>
<dbReference type="SUPFAM" id="SSF81383">
    <property type="entry name" value="F-box domain"/>
    <property type="match status" value="1"/>
</dbReference>
<keyword evidence="3" id="KW-1185">Reference proteome</keyword>
<protein>
    <recommendedName>
        <fullName evidence="4">F-box domain-containing protein</fullName>
    </recommendedName>
</protein>
<dbReference type="EMBL" id="CAVMBE010000024">
    <property type="protein sequence ID" value="CAK4008355.1"/>
    <property type="molecule type" value="Genomic_DNA"/>
</dbReference>